<dbReference type="Gene3D" id="3.40.50.300">
    <property type="entry name" value="P-loop containing nucleotide triphosphate hydrolases"/>
    <property type="match status" value="1"/>
</dbReference>
<keyword evidence="2 5" id="KW-0547">Nucleotide-binding</keyword>
<dbReference type="SUPFAM" id="SSF47895">
    <property type="entry name" value="Transducin (alpha subunit), insertion domain"/>
    <property type="match status" value="1"/>
</dbReference>
<dbReference type="GO" id="GO:0005834">
    <property type="term" value="C:heterotrimeric G-protein complex"/>
    <property type="evidence" value="ECO:0007669"/>
    <property type="project" value="TreeGrafter"/>
</dbReference>
<dbReference type="PRINTS" id="PR00318">
    <property type="entry name" value="GPROTEINA"/>
</dbReference>
<evidence type="ECO:0000256" key="3">
    <source>
        <dbReference type="ARBA" id="ARBA00023134"/>
    </source>
</evidence>
<reference evidence="7" key="1">
    <citation type="submission" date="2017-11" db="EMBL/GenBank/DDBJ databases">
        <title>The sensing device of the deep-sea amphipod.</title>
        <authorList>
            <person name="Kobayashi H."/>
            <person name="Nagahama T."/>
            <person name="Arai W."/>
            <person name="Sasagawa Y."/>
            <person name="Umeda M."/>
            <person name="Hayashi T."/>
            <person name="Nikaido I."/>
            <person name="Watanabe H."/>
            <person name="Oguri K."/>
            <person name="Kitazato H."/>
            <person name="Fujioka K."/>
            <person name="Kido Y."/>
            <person name="Takami H."/>
        </authorList>
    </citation>
    <scope>NUCLEOTIDE SEQUENCE</scope>
    <source>
        <tissue evidence="7">Whole body</tissue>
    </source>
</reference>
<dbReference type="GO" id="GO:0005737">
    <property type="term" value="C:cytoplasm"/>
    <property type="evidence" value="ECO:0007669"/>
    <property type="project" value="TreeGrafter"/>
</dbReference>
<dbReference type="SUPFAM" id="SSF52540">
    <property type="entry name" value="P-loop containing nucleoside triphosphate hydrolases"/>
    <property type="match status" value="1"/>
</dbReference>
<dbReference type="GO" id="GO:0005525">
    <property type="term" value="F:GTP binding"/>
    <property type="evidence" value="ECO:0007669"/>
    <property type="project" value="UniProtKB-KW"/>
</dbReference>
<dbReference type="GO" id="GO:0003924">
    <property type="term" value="F:GTPase activity"/>
    <property type="evidence" value="ECO:0007669"/>
    <property type="project" value="InterPro"/>
</dbReference>
<dbReference type="GO" id="GO:0031683">
    <property type="term" value="F:G-protein beta/gamma-subunit complex binding"/>
    <property type="evidence" value="ECO:0007669"/>
    <property type="project" value="InterPro"/>
</dbReference>
<dbReference type="GO" id="GO:0007188">
    <property type="term" value="P:adenylate cyclase-modulating G protein-coupled receptor signaling pathway"/>
    <property type="evidence" value="ECO:0007669"/>
    <property type="project" value="TreeGrafter"/>
</dbReference>
<dbReference type="PANTHER" id="PTHR10218:SF193">
    <property type="entry name" value="GUANINE NUCLEOTIDE-BINDING PROTEIN ALPHA-8 SUBUNIT"/>
    <property type="match status" value="1"/>
</dbReference>
<evidence type="ECO:0000256" key="4">
    <source>
        <dbReference type="ARBA" id="ARBA00023224"/>
    </source>
</evidence>
<dbReference type="InterPro" id="IPR027417">
    <property type="entry name" value="P-loop_NTPase"/>
</dbReference>
<feature type="binding site" evidence="5">
    <location>
        <begin position="49"/>
        <end position="54"/>
    </location>
    <ligand>
        <name>GTP</name>
        <dbReference type="ChEBI" id="CHEBI:37565"/>
    </ligand>
</feature>
<feature type="binding site" evidence="5">
    <location>
        <begin position="203"/>
        <end position="207"/>
    </location>
    <ligand>
        <name>GTP</name>
        <dbReference type="ChEBI" id="CHEBI:37565"/>
    </ligand>
</feature>
<dbReference type="Pfam" id="PF00503">
    <property type="entry name" value="G-alpha"/>
    <property type="match status" value="1"/>
</dbReference>
<protein>
    <submittedName>
        <fullName evidence="7">G-protein subunit alpha 8</fullName>
    </submittedName>
</protein>
<keyword evidence="6" id="KW-0460">Magnesium</keyword>
<keyword evidence="1 6" id="KW-0479">Metal-binding</keyword>
<dbReference type="GO" id="GO:0046872">
    <property type="term" value="F:metal ion binding"/>
    <property type="evidence" value="ECO:0007669"/>
    <property type="project" value="UniProtKB-KW"/>
</dbReference>
<dbReference type="InterPro" id="IPR001019">
    <property type="entry name" value="Gprotein_alpha_su"/>
</dbReference>
<proteinExistence type="evidence at transcript level"/>
<dbReference type="Gene3D" id="1.10.400.10">
    <property type="entry name" value="GI Alpha 1, domain 2-like"/>
    <property type="match status" value="1"/>
</dbReference>
<feature type="binding site" evidence="6">
    <location>
        <position position="53"/>
    </location>
    <ligand>
        <name>Mg(2+)</name>
        <dbReference type="ChEBI" id="CHEBI:18420"/>
    </ligand>
</feature>
<evidence type="ECO:0000256" key="2">
    <source>
        <dbReference type="ARBA" id="ARBA00022741"/>
    </source>
</evidence>
<dbReference type="PANTHER" id="PTHR10218">
    <property type="entry name" value="GTP-BINDING PROTEIN ALPHA SUBUNIT"/>
    <property type="match status" value="1"/>
</dbReference>
<evidence type="ECO:0000256" key="1">
    <source>
        <dbReference type="ARBA" id="ARBA00022723"/>
    </source>
</evidence>
<dbReference type="InterPro" id="IPR011025">
    <property type="entry name" value="GproteinA_insert"/>
</dbReference>
<name>A0A6A7GB75_9CRUS</name>
<keyword evidence="3 5" id="KW-0342">GTP-binding</keyword>
<organism evidence="7">
    <name type="scientific">Hirondellea gigas</name>
    <dbReference type="NCBI Taxonomy" id="1518452"/>
    <lineage>
        <taxon>Eukaryota</taxon>
        <taxon>Metazoa</taxon>
        <taxon>Ecdysozoa</taxon>
        <taxon>Arthropoda</taxon>
        <taxon>Crustacea</taxon>
        <taxon>Multicrustacea</taxon>
        <taxon>Malacostraca</taxon>
        <taxon>Eumalacostraca</taxon>
        <taxon>Peracarida</taxon>
        <taxon>Amphipoda</taxon>
        <taxon>Amphilochidea</taxon>
        <taxon>Lysianassida</taxon>
        <taxon>Lysianassidira</taxon>
        <taxon>Lysianassoidea</taxon>
        <taxon>Lysianassidae</taxon>
        <taxon>Hirondellea</taxon>
    </lineage>
</organism>
<dbReference type="FunFam" id="3.40.50.300:FF:000692">
    <property type="entry name" value="Guanine nucleotide-binding protein subunit alpha"/>
    <property type="match status" value="1"/>
</dbReference>
<evidence type="ECO:0000256" key="5">
    <source>
        <dbReference type="PIRSR" id="PIRSR601019-1"/>
    </source>
</evidence>
<evidence type="ECO:0000313" key="7">
    <source>
        <dbReference type="EMBL" id="LAC27554.1"/>
    </source>
</evidence>
<dbReference type="GO" id="GO:0001664">
    <property type="term" value="F:G protein-coupled receptor binding"/>
    <property type="evidence" value="ECO:0007669"/>
    <property type="project" value="TreeGrafter"/>
</dbReference>
<feature type="binding site" evidence="5">
    <location>
        <begin position="272"/>
        <end position="275"/>
    </location>
    <ligand>
        <name>GTP</name>
        <dbReference type="ChEBI" id="CHEBI:37565"/>
    </ligand>
</feature>
<dbReference type="AlphaFoldDB" id="A0A6A7GB75"/>
<dbReference type="CDD" id="cd00066">
    <property type="entry name" value="G-alpha"/>
    <property type="match status" value="1"/>
</dbReference>
<dbReference type="PROSITE" id="PS51882">
    <property type="entry name" value="G_ALPHA"/>
    <property type="match status" value="1"/>
</dbReference>
<evidence type="ECO:0000256" key="6">
    <source>
        <dbReference type="PIRSR" id="PIRSR601019-2"/>
    </source>
</evidence>
<keyword evidence="4" id="KW-0807">Transducer</keyword>
<sequence>MGTFCSRNGGIVEEDPTTANIDRGLEEGPVEDRIKKSLHFKILLLGAGESGKSTVVKQLRNIYLGELAISPEEIRSYASVLHTNTIQAMKVLIRGCERLKIPLGEMQTLAKYIMDLDEQEPLLEEDAATIGKLWKSVPLQKAYSQKSRVYVPDSAAYYFENILRFVTADFLPSEEDILMARIRTTGMFMTAFDSPPVHWRVVDLGGQRSERKKWIRFFDDVEAILFVVNLAGYNQVLFEDQSKNRMVEALELFEEISKHHCFRETPVFLFLNKKDIFEQCLNEQDISCCFPEYDGEKTTMAQMEFIHEQFRRKMPDKKELTCTNYIAACCRKDVRYAFEDVKENLIKHNQKRIRKGLKKQSQLNSQPNS</sequence>
<feature type="binding site" evidence="5">
    <location>
        <begin position="153"/>
        <end position="154"/>
    </location>
    <ligand>
        <name>GTP</name>
        <dbReference type="ChEBI" id="CHEBI:37565"/>
    </ligand>
</feature>
<feature type="binding site" evidence="6">
    <location>
        <position position="184"/>
    </location>
    <ligand>
        <name>Mg(2+)</name>
        <dbReference type="ChEBI" id="CHEBI:18420"/>
    </ligand>
</feature>
<feature type="binding site" evidence="5">
    <location>
        <position position="328"/>
    </location>
    <ligand>
        <name>GTP</name>
        <dbReference type="ChEBI" id="CHEBI:37565"/>
    </ligand>
</feature>
<dbReference type="EMBL" id="IACT01008442">
    <property type="protein sequence ID" value="LAC27554.1"/>
    <property type="molecule type" value="mRNA"/>
</dbReference>
<accession>A0A6A7GB75</accession>
<feature type="binding site" evidence="5">
    <location>
        <begin position="178"/>
        <end position="184"/>
    </location>
    <ligand>
        <name>GTP</name>
        <dbReference type="ChEBI" id="CHEBI:37565"/>
    </ligand>
</feature>
<dbReference type="SMART" id="SM00275">
    <property type="entry name" value="G_alpha"/>
    <property type="match status" value="1"/>
</dbReference>